<reference evidence="1" key="2">
    <citation type="submission" date="2020-11" db="EMBL/GenBank/DDBJ databases">
        <authorList>
            <person name="McCartney M.A."/>
            <person name="Auch B."/>
            <person name="Kono T."/>
            <person name="Mallez S."/>
            <person name="Becker A."/>
            <person name="Gohl D.M."/>
            <person name="Silverstein K.A.T."/>
            <person name="Koren S."/>
            <person name="Bechman K.B."/>
            <person name="Herman A."/>
            <person name="Abrahante J.E."/>
            <person name="Garbe J."/>
        </authorList>
    </citation>
    <scope>NUCLEOTIDE SEQUENCE</scope>
    <source>
        <strain evidence="1">Duluth1</strain>
        <tissue evidence="1">Whole animal</tissue>
    </source>
</reference>
<gene>
    <name evidence="1" type="ORF">DPMN_180178</name>
</gene>
<dbReference type="EMBL" id="JAIWYP010000009">
    <property type="protein sequence ID" value="KAH3778708.1"/>
    <property type="molecule type" value="Genomic_DNA"/>
</dbReference>
<sequence length="65" mass="6971">MKVPVDVRPVFPRADLPKGQQLMRPDSPSTLALTLSLRAIGAIKGRSAGNLEGQGQNVYVVATRK</sequence>
<protein>
    <submittedName>
        <fullName evidence="1">Uncharacterized protein</fullName>
    </submittedName>
</protein>
<evidence type="ECO:0000313" key="2">
    <source>
        <dbReference type="Proteomes" id="UP000828390"/>
    </source>
</evidence>
<accession>A0A9D4EG75</accession>
<comment type="caution">
    <text evidence="1">The sequence shown here is derived from an EMBL/GenBank/DDBJ whole genome shotgun (WGS) entry which is preliminary data.</text>
</comment>
<dbReference type="AlphaFoldDB" id="A0A9D4EG75"/>
<evidence type="ECO:0000313" key="1">
    <source>
        <dbReference type="EMBL" id="KAH3778708.1"/>
    </source>
</evidence>
<keyword evidence="2" id="KW-1185">Reference proteome</keyword>
<proteinExistence type="predicted"/>
<reference evidence="1" key="1">
    <citation type="journal article" date="2019" name="bioRxiv">
        <title>The Genome of the Zebra Mussel, Dreissena polymorpha: A Resource for Invasive Species Research.</title>
        <authorList>
            <person name="McCartney M.A."/>
            <person name="Auch B."/>
            <person name="Kono T."/>
            <person name="Mallez S."/>
            <person name="Zhang Y."/>
            <person name="Obille A."/>
            <person name="Becker A."/>
            <person name="Abrahante J.E."/>
            <person name="Garbe J."/>
            <person name="Badalamenti J.P."/>
            <person name="Herman A."/>
            <person name="Mangelson H."/>
            <person name="Liachko I."/>
            <person name="Sullivan S."/>
            <person name="Sone E.D."/>
            <person name="Koren S."/>
            <person name="Silverstein K.A.T."/>
            <person name="Beckman K.B."/>
            <person name="Gohl D.M."/>
        </authorList>
    </citation>
    <scope>NUCLEOTIDE SEQUENCE</scope>
    <source>
        <strain evidence="1">Duluth1</strain>
        <tissue evidence="1">Whole animal</tissue>
    </source>
</reference>
<name>A0A9D4EG75_DREPO</name>
<dbReference type="Proteomes" id="UP000828390">
    <property type="component" value="Unassembled WGS sequence"/>
</dbReference>
<organism evidence="1 2">
    <name type="scientific">Dreissena polymorpha</name>
    <name type="common">Zebra mussel</name>
    <name type="synonym">Mytilus polymorpha</name>
    <dbReference type="NCBI Taxonomy" id="45954"/>
    <lineage>
        <taxon>Eukaryota</taxon>
        <taxon>Metazoa</taxon>
        <taxon>Spiralia</taxon>
        <taxon>Lophotrochozoa</taxon>
        <taxon>Mollusca</taxon>
        <taxon>Bivalvia</taxon>
        <taxon>Autobranchia</taxon>
        <taxon>Heteroconchia</taxon>
        <taxon>Euheterodonta</taxon>
        <taxon>Imparidentia</taxon>
        <taxon>Neoheterodontei</taxon>
        <taxon>Myida</taxon>
        <taxon>Dreissenoidea</taxon>
        <taxon>Dreissenidae</taxon>
        <taxon>Dreissena</taxon>
    </lineage>
</organism>